<dbReference type="InterPro" id="IPR039367">
    <property type="entry name" value="Och1-like"/>
</dbReference>
<dbReference type="InterPro" id="IPR029044">
    <property type="entry name" value="Nucleotide-diphossugar_trans"/>
</dbReference>
<evidence type="ECO:0000313" key="4">
    <source>
        <dbReference type="Proteomes" id="UP001583177"/>
    </source>
</evidence>
<reference evidence="3 4" key="1">
    <citation type="journal article" date="2024" name="IMA Fungus">
        <title>IMA Genome - F19 : A genome assembly and annotation guide to empower mycologists, including annotated draft genome sequences of Ceratocystis pirilliformis, Diaporthe australafricana, Fusarium ophioides, Paecilomyces lecythidis, and Sporothrix stenoceras.</title>
        <authorList>
            <person name="Aylward J."/>
            <person name="Wilson A.M."/>
            <person name="Visagie C.M."/>
            <person name="Spraker J."/>
            <person name="Barnes I."/>
            <person name="Buitendag C."/>
            <person name="Ceriani C."/>
            <person name="Del Mar Angel L."/>
            <person name="du Plessis D."/>
            <person name="Fuchs T."/>
            <person name="Gasser K."/>
            <person name="Kramer D."/>
            <person name="Li W."/>
            <person name="Munsamy K."/>
            <person name="Piso A."/>
            <person name="Price J.L."/>
            <person name="Sonnekus B."/>
            <person name="Thomas C."/>
            <person name="van der Nest A."/>
            <person name="van Dijk A."/>
            <person name="van Heerden A."/>
            <person name="van Vuuren N."/>
            <person name="Yilmaz N."/>
            <person name="Duong T.A."/>
            <person name="van der Merwe N.A."/>
            <person name="Wingfield M.J."/>
            <person name="Wingfield B.D."/>
        </authorList>
    </citation>
    <scope>NUCLEOTIDE SEQUENCE [LARGE SCALE GENOMIC DNA]</scope>
    <source>
        <strain evidence="3 4">CMW 18300</strain>
    </source>
</reference>
<feature type="transmembrane region" description="Helical" evidence="2">
    <location>
        <begin position="21"/>
        <end position="38"/>
    </location>
</feature>
<name>A0ABR3X3N6_9PEZI</name>
<dbReference type="PANTHER" id="PTHR31834:SF1">
    <property type="entry name" value="INITIATION-SPECIFIC ALPHA-1,6-MANNOSYLTRANSFERASE"/>
    <property type="match status" value="1"/>
</dbReference>
<evidence type="ECO:0000256" key="1">
    <source>
        <dbReference type="ARBA" id="ARBA00009003"/>
    </source>
</evidence>
<organism evidence="3 4">
    <name type="scientific">Diaporthe australafricana</name>
    <dbReference type="NCBI Taxonomy" id="127596"/>
    <lineage>
        <taxon>Eukaryota</taxon>
        <taxon>Fungi</taxon>
        <taxon>Dikarya</taxon>
        <taxon>Ascomycota</taxon>
        <taxon>Pezizomycotina</taxon>
        <taxon>Sordariomycetes</taxon>
        <taxon>Sordariomycetidae</taxon>
        <taxon>Diaporthales</taxon>
        <taxon>Diaporthaceae</taxon>
        <taxon>Diaporthe</taxon>
    </lineage>
</organism>
<accession>A0ABR3X3N6</accession>
<dbReference type="Proteomes" id="UP001583177">
    <property type="component" value="Unassembled WGS sequence"/>
</dbReference>
<gene>
    <name evidence="3" type="ORF">Daus18300_005131</name>
</gene>
<keyword evidence="4" id="KW-1185">Reference proteome</keyword>
<keyword evidence="2" id="KW-0812">Transmembrane</keyword>
<keyword evidence="2" id="KW-0472">Membrane</keyword>
<proteinExistence type="inferred from homology"/>
<evidence type="ECO:0000313" key="3">
    <source>
        <dbReference type="EMBL" id="KAL1870445.1"/>
    </source>
</evidence>
<protein>
    <recommendedName>
        <fullName evidence="5">Initiation-specific alpha-1,6-mannosyltransferase</fullName>
    </recommendedName>
</protein>
<comment type="caution">
    <text evidence="3">The sequence shown here is derived from an EMBL/GenBank/DDBJ whole genome shotgun (WGS) entry which is preliminary data.</text>
</comment>
<comment type="similarity">
    <text evidence="1">Belongs to the glycosyltransferase 32 family.</text>
</comment>
<evidence type="ECO:0000256" key="2">
    <source>
        <dbReference type="SAM" id="Phobius"/>
    </source>
</evidence>
<dbReference type="Pfam" id="PF04488">
    <property type="entry name" value="Gly_transf_sug"/>
    <property type="match status" value="1"/>
</dbReference>
<keyword evidence="2" id="KW-1133">Transmembrane helix</keyword>
<sequence>MAQSRRGFALHGKTTKMSWPPLVIGCLFVTLILLFMRYNPHSHNINRLAQPEHTKSHLLEASIPSKIWQIFLPPSGHTSGNFTINPSQLVDTASWLATNPDYHYRLVTSKWADTFVDAHFARSDPEIVQTYHALRNPGLKSDLLRYLILSIEGGVYSDTDTECLHPVDEWVGLDMKEKVKLIVGIEFDQRDGSAWADIPHELQFSQWTIAAAPGHPIFPDMAARAVGSLKHLSVAYNQSLGEIKPSSIEVMNSTGPAAWTDVVFSHLQLADPGLTSLRNLSFMTSPQLYGDILVLPIDGFGVGQMHSGSTNDGSNPEAALVRHHFRGSWRDPSS</sequence>
<dbReference type="SUPFAM" id="SSF53448">
    <property type="entry name" value="Nucleotide-diphospho-sugar transferases"/>
    <property type="match status" value="1"/>
</dbReference>
<dbReference type="Gene3D" id="3.90.550.20">
    <property type="match status" value="1"/>
</dbReference>
<dbReference type="InterPro" id="IPR007577">
    <property type="entry name" value="GlycoTrfase_DXD_sugar-bd_CS"/>
</dbReference>
<evidence type="ECO:0008006" key="5">
    <source>
        <dbReference type="Google" id="ProtNLM"/>
    </source>
</evidence>
<dbReference type="PANTHER" id="PTHR31834">
    <property type="entry name" value="INITIATION-SPECIFIC ALPHA-1,6-MANNOSYLTRANSFERASE"/>
    <property type="match status" value="1"/>
</dbReference>
<dbReference type="EMBL" id="JAWRVE010000037">
    <property type="protein sequence ID" value="KAL1870445.1"/>
    <property type="molecule type" value="Genomic_DNA"/>
</dbReference>